<evidence type="ECO:0000256" key="1">
    <source>
        <dbReference type="SAM" id="Phobius"/>
    </source>
</evidence>
<feature type="transmembrane region" description="Helical" evidence="1">
    <location>
        <begin position="20"/>
        <end position="36"/>
    </location>
</feature>
<dbReference type="AlphaFoldDB" id="A0A2P2QI15"/>
<keyword evidence="1" id="KW-0472">Membrane</keyword>
<dbReference type="EMBL" id="GGEC01086149">
    <property type="protein sequence ID" value="MBX66633.1"/>
    <property type="molecule type" value="Transcribed_RNA"/>
</dbReference>
<protein>
    <submittedName>
        <fullName evidence="2">Uncharacterized protein</fullName>
    </submittedName>
</protein>
<proteinExistence type="predicted"/>
<name>A0A2P2QI15_RHIMU</name>
<accession>A0A2P2QI15</accession>
<evidence type="ECO:0000313" key="2">
    <source>
        <dbReference type="EMBL" id="MBX66633.1"/>
    </source>
</evidence>
<keyword evidence="1" id="KW-1133">Transmembrane helix</keyword>
<organism evidence="2">
    <name type="scientific">Rhizophora mucronata</name>
    <name type="common">Asiatic mangrove</name>
    <dbReference type="NCBI Taxonomy" id="61149"/>
    <lineage>
        <taxon>Eukaryota</taxon>
        <taxon>Viridiplantae</taxon>
        <taxon>Streptophyta</taxon>
        <taxon>Embryophyta</taxon>
        <taxon>Tracheophyta</taxon>
        <taxon>Spermatophyta</taxon>
        <taxon>Magnoliopsida</taxon>
        <taxon>eudicotyledons</taxon>
        <taxon>Gunneridae</taxon>
        <taxon>Pentapetalae</taxon>
        <taxon>rosids</taxon>
        <taxon>fabids</taxon>
        <taxon>Malpighiales</taxon>
        <taxon>Rhizophoraceae</taxon>
        <taxon>Rhizophora</taxon>
    </lineage>
</organism>
<keyword evidence="1" id="KW-0812">Transmembrane</keyword>
<sequence length="37" mass="4477">MICSYIGIPPCTLKTTKRNPTFLLFWTFYFLTFFFFA</sequence>
<reference evidence="2" key="1">
    <citation type="submission" date="2018-02" db="EMBL/GenBank/DDBJ databases">
        <title>Rhizophora mucronata_Transcriptome.</title>
        <authorList>
            <person name="Meera S.P."/>
            <person name="Sreeshan A."/>
            <person name="Augustine A."/>
        </authorList>
    </citation>
    <scope>NUCLEOTIDE SEQUENCE</scope>
    <source>
        <tissue evidence="2">Leaf</tissue>
    </source>
</reference>